<evidence type="ECO:0000256" key="1">
    <source>
        <dbReference type="SAM" id="Coils"/>
    </source>
</evidence>
<keyword evidence="1" id="KW-0175">Coiled coil</keyword>
<feature type="region of interest" description="Disordered" evidence="2">
    <location>
        <begin position="516"/>
        <end position="669"/>
    </location>
</feature>
<organism evidence="5 6">
    <name type="scientific">Aulographum hederae CBS 113979</name>
    <dbReference type="NCBI Taxonomy" id="1176131"/>
    <lineage>
        <taxon>Eukaryota</taxon>
        <taxon>Fungi</taxon>
        <taxon>Dikarya</taxon>
        <taxon>Ascomycota</taxon>
        <taxon>Pezizomycotina</taxon>
        <taxon>Dothideomycetes</taxon>
        <taxon>Pleosporomycetidae</taxon>
        <taxon>Aulographales</taxon>
        <taxon>Aulographaceae</taxon>
    </lineage>
</organism>
<protein>
    <submittedName>
        <fullName evidence="5">Uncharacterized protein</fullName>
    </submittedName>
</protein>
<feature type="compositionally biased region" description="Pro residues" evidence="2">
    <location>
        <begin position="549"/>
        <end position="563"/>
    </location>
</feature>
<feature type="chain" id="PRO_5026113604" evidence="4">
    <location>
        <begin position="20"/>
        <end position="690"/>
    </location>
</feature>
<name>A0A6G1HGP9_9PEZI</name>
<dbReference type="Proteomes" id="UP000800041">
    <property type="component" value="Unassembled WGS sequence"/>
</dbReference>
<evidence type="ECO:0000313" key="5">
    <source>
        <dbReference type="EMBL" id="KAF1992200.1"/>
    </source>
</evidence>
<evidence type="ECO:0000256" key="2">
    <source>
        <dbReference type="SAM" id="MobiDB-lite"/>
    </source>
</evidence>
<feature type="compositionally biased region" description="Polar residues" evidence="2">
    <location>
        <begin position="538"/>
        <end position="547"/>
    </location>
</feature>
<keyword evidence="3" id="KW-0472">Membrane</keyword>
<dbReference type="AlphaFoldDB" id="A0A6G1HGP9"/>
<keyword evidence="6" id="KW-1185">Reference proteome</keyword>
<feature type="region of interest" description="Disordered" evidence="2">
    <location>
        <begin position="335"/>
        <end position="360"/>
    </location>
</feature>
<proteinExistence type="predicted"/>
<reference evidence="5" key="1">
    <citation type="journal article" date="2020" name="Stud. Mycol.">
        <title>101 Dothideomycetes genomes: a test case for predicting lifestyles and emergence of pathogens.</title>
        <authorList>
            <person name="Haridas S."/>
            <person name="Albert R."/>
            <person name="Binder M."/>
            <person name="Bloem J."/>
            <person name="Labutti K."/>
            <person name="Salamov A."/>
            <person name="Andreopoulos B."/>
            <person name="Baker S."/>
            <person name="Barry K."/>
            <person name="Bills G."/>
            <person name="Bluhm B."/>
            <person name="Cannon C."/>
            <person name="Castanera R."/>
            <person name="Culley D."/>
            <person name="Daum C."/>
            <person name="Ezra D."/>
            <person name="Gonzalez J."/>
            <person name="Henrissat B."/>
            <person name="Kuo A."/>
            <person name="Liang C."/>
            <person name="Lipzen A."/>
            <person name="Lutzoni F."/>
            <person name="Magnuson J."/>
            <person name="Mondo S."/>
            <person name="Nolan M."/>
            <person name="Ohm R."/>
            <person name="Pangilinan J."/>
            <person name="Park H.-J."/>
            <person name="Ramirez L."/>
            <person name="Alfaro M."/>
            <person name="Sun H."/>
            <person name="Tritt A."/>
            <person name="Yoshinaga Y."/>
            <person name="Zwiers L.-H."/>
            <person name="Turgeon B."/>
            <person name="Goodwin S."/>
            <person name="Spatafora J."/>
            <person name="Crous P."/>
            <person name="Grigoriev I."/>
        </authorList>
    </citation>
    <scope>NUCLEOTIDE SEQUENCE</scope>
    <source>
        <strain evidence="5">CBS 113979</strain>
    </source>
</reference>
<evidence type="ECO:0000256" key="4">
    <source>
        <dbReference type="SAM" id="SignalP"/>
    </source>
</evidence>
<keyword evidence="3" id="KW-0812">Transmembrane</keyword>
<keyword evidence="4" id="KW-0732">Signal</keyword>
<feature type="coiled-coil region" evidence="1">
    <location>
        <begin position="239"/>
        <end position="266"/>
    </location>
</feature>
<feature type="compositionally biased region" description="Polar residues" evidence="2">
    <location>
        <begin position="624"/>
        <end position="657"/>
    </location>
</feature>
<feature type="transmembrane region" description="Helical" evidence="3">
    <location>
        <begin position="384"/>
        <end position="404"/>
    </location>
</feature>
<dbReference type="EMBL" id="ML977137">
    <property type="protein sequence ID" value="KAF1992200.1"/>
    <property type="molecule type" value="Genomic_DNA"/>
</dbReference>
<feature type="signal peptide" evidence="4">
    <location>
        <begin position="1"/>
        <end position="19"/>
    </location>
</feature>
<accession>A0A6G1HGP9</accession>
<feature type="region of interest" description="Disordered" evidence="2">
    <location>
        <begin position="206"/>
        <end position="238"/>
    </location>
</feature>
<evidence type="ECO:0000256" key="3">
    <source>
        <dbReference type="SAM" id="Phobius"/>
    </source>
</evidence>
<gene>
    <name evidence="5" type="ORF">K402DRAFT_458646</name>
</gene>
<dbReference type="OrthoDB" id="4225201at2759"/>
<evidence type="ECO:0000313" key="6">
    <source>
        <dbReference type="Proteomes" id="UP000800041"/>
    </source>
</evidence>
<feature type="compositionally biased region" description="Polar residues" evidence="2">
    <location>
        <begin position="577"/>
        <end position="587"/>
    </location>
</feature>
<sequence>MRSCLFTALFLAFLALVCAIIRTSIPEQHLKKNIGPGEGHLAPVRRPILIAEPVHQQSNAHATFSVPCLGCLGSDTTDDEALVFDFKAFALDLPCGQSNLTLNDEPLAQEWNGHEATGRGELSLSTINLDTPKVNLDLSWNSSCLFDSPSGLHPESYTAQLLTLTINRVGAFVPRKAAGFTIAFRQSLEPELLRVAVEPDCTAVSPAHSEDWRNPPADLRWSPELGAEPSNGAAEEPSIESQIEELRQLEVDLDQLKQLIEDKRKYINSKINTDVQSLKEEIALCETLTCILKATAHKANGALLSVFDKITPSSWHSEPNMNPYASHYQAAGSQVPTSIQPPEQCHGGISPPPSRPNSGNHNITITADYHILEDEKPATQRNRFILVLSFFASAIGLFAVIAWIRRRCSSLRRRVDRRADREDRQTRRQYRRAARRQALRDWWYGPSSRSRNHATAATYDEKRGLIIEQETVLEAAMQDEIRQLRNAHDVVNSIVSAEEGMVVRAPQRAAWRGMPVPHEHTQQHALPPFAPPHDSSRFHYTQHTSRNPYLPPFAPHDTLPPPSPRDEESSPYIAQPLSRTSSLPSYRTDSDFEGSGYNTDPPAYETDEDDHDHDHHDGHVTDGFTQYTPSGESTSRGPRSGYTPSVNSIWTPDTGSSVPDIGSARASGETMRTMGTGFASLSEVDARSFL</sequence>
<keyword evidence="3" id="KW-1133">Transmembrane helix</keyword>